<dbReference type="RefSeq" id="WP_251380315.1">
    <property type="nucleotide sequence ID" value="NZ_BAABKP010000003.1"/>
</dbReference>
<organism evidence="9 10">
    <name type="scientific">Rothia endophytica</name>
    <dbReference type="NCBI Taxonomy" id="1324766"/>
    <lineage>
        <taxon>Bacteria</taxon>
        <taxon>Bacillati</taxon>
        <taxon>Actinomycetota</taxon>
        <taxon>Actinomycetes</taxon>
        <taxon>Micrococcales</taxon>
        <taxon>Micrococcaceae</taxon>
        <taxon>Rothia</taxon>
    </lineage>
</organism>
<keyword evidence="10" id="KW-1185">Reference proteome</keyword>
<feature type="transmembrane region" description="Helical" evidence="8">
    <location>
        <begin position="6"/>
        <end position="26"/>
    </location>
</feature>
<evidence type="ECO:0000256" key="1">
    <source>
        <dbReference type="ARBA" id="ARBA00004141"/>
    </source>
</evidence>
<evidence type="ECO:0000313" key="10">
    <source>
        <dbReference type="Proteomes" id="UP001500187"/>
    </source>
</evidence>
<keyword evidence="5 8" id="KW-1133">Transmembrane helix</keyword>
<evidence type="ECO:0000256" key="7">
    <source>
        <dbReference type="ARBA" id="ARBA00023235"/>
    </source>
</evidence>
<evidence type="ECO:0000256" key="3">
    <source>
        <dbReference type="ARBA" id="ARBA00022692"/>
    </source>
</evidence>
<keyword evidence="4" id="KW-0125">Carotenoid biosynthesis</keyword>
<dbReference type="InterPro" id="IPR017825">
    <property type="entry name" value="Lycopene_cyclase_dom"/>
</dbReference>
<keyword evidence="6 8" id="KW-0472">Membrane</keyword>
<comment type="pathway">
    <text evidence="2">Carotenoid biosynthesis.</text>
</comment>
<proteinExistence type="predicted"/>
<keyword evidence="7" id="KW-0413">Isomerase</keyword>
<comment type="subcellular location">
    <subcellularLocation>
        <location evidence="1">Membrane</location>
        <topology evidence="1">Multi-pass membrane protein</topology>
    </subcellularLocation>
</comment>
<evidence type="ECO:0000256" key="5">
    <source>
        <dbReference type="ARBA" id="ARBA00022989"/>
    </source>
</evidence>
<reference evidence="10" key="1">
    <citation type="journal article" date="2019" name="Int. J. Syst. Evol. Microbiol.">
        <title>The Global Catalogue of Microorganisms (GCM) 10K type strain sequencing project: providing services to taxonomists for standard genome sequencing and annotation.</title>
        <authorList>
            <consortium name="The Broad Institute Genomics Platform"/>
            <consortium name="The Broad Institute Genome Sequencing Center for Infectious Disease"/>
            <person name="Wu L."/>
            <person name="Ma J."/>
        </authorList>
    </citation>
    <scope>NUCLEOTIDE SEQUENCE [LARGE SCALE GENOMIC DNA]</scope>
    <source>
        <strain evidence="10">JCM 18541</strain>
    </source>
</reference>
<dbReference type="EMBL" id="BAABKP010000003">
    <property type="protein sequence ID" value="GAA4797765.1"/>
    <property type="molecule type" value="Genomic_DNA"/>
</dbReference>
<dbReference type="NCBIfam" id="TIGR03462">
    <property type="entry name" value="CarR_dom_SF"/>
    <property type="match status" value="1"/>
</dbReference>
<evidence type="ECO:0008006" key="11">
    <source>
        <dbReference type="Google" id="ProtNLM"/>
    </source>
</evidence>
<evidence type="ECO:0000256" key="6">
    <source>
        <dbReference type="ARBA" id="ARBA00023136"/>
    </source>
</evidence>
<feature type="transmembrane region" description="Helical" evidence="8">
    <location>
        <begin position="82"/>
        <end position="99"/>
    </location>
</feature>
<sequence length="113" mass="12663">MSPYSQLALIVVGLAVALTLLGAVVLRRQSQRLPLAAMALTLLVMLTLTLIFDNIMIAVDLCRYPEENFSNITLGLVPLEDFSYPIFTALVLPMWFEVLNKRFARQRPPQKAS</sequence>
<name>A0ABP9BMG1_9MICC</name>
<dbReference type="Proteomes" id="UP001500187">
    <property type="component" value="Unassembled WGS sequence"/>
</dbReference>
<evidence type="ECO:0000256" key="8">
    <source>
        <dbReference type="SAM" id="Phobius"/>
    </source>
</evidence>
<keyword evidence="3 8" id="KW-0812">Transmembrane</keyword>
<feature type="transmembrane region" description="Helical" evidence="8">
    <location>
        <begin position="33"/>
        <end position="52"/>
    </location>
</feature>
<evidence type="ECO:0000256" key="2">
    <source>
        <dbReference type="ARBA" id="ARBA00004829"/>
    </source>
</evidence>
<protein>
    <recommendedName>
        <fullName evidence="11">Lycopene cyclase domain-containing protein</fullName>
    </recommendedName>
</protein>
<comment type="caution">
    <text evidence="9">The sequence shown here is derived from an EMBL/GenBank/DDBJ whole genome shotgun (WGS) entry which is preliminary data.</text>
</comment>
<evidence type="ECO:0000256" key="4">
    <source>
        <dbReference type="ARBA" id="ARBA00022746"/>
    </source>
</evidence>
<accession>A0ABP9BMG1</accession>
<evidence type="ECO:0000313" key="9">
    <source>
        <dbReference type="EMBL" id="GAA4797765.1"/>
    </source>
</evidence>
<gene>
    <name evidence="9" type="ORF">GCM10023352_16750</name>
</gene>